<reference evidence="2" key="1">
    <citation type="submission" date="2025-08" db="UniProtKB">
        <authorList>
            <consortium name="RefSeq"/>
        </authorList>
    </citation>
    <scope>IDENTIFICATION</scope>
    <source>
        <tissue evidence="2">Blood</tissue>
    </source>
</reference>
<proteinExistence type="predicted"/>
<gene>
    <name evidence="2" type="primary">CCDC187</name>
</gene>
<evidence type="ECO:0000313" key="2">
    <source>
        <dbReference type="RefSeq" id="XP_074218617.1"/>
    </source>
</evidence>
<dbReference type="Proteomes" id="UP001732780">
    <property type="component" value="Chromosome 4"/>
</dbReference>
<sequence>MGCVCLSLPRKDRPLPPAATDGVMAALRRPGPAQQAGALRGSPHVAWSHDIEEPHPRRRACGRPAWSADKEAKDGDSSVSSGPLSGSSGGHESCTPPHGPWRERGPRALGPPRRPRESSPRLELLRDKIRAQAWRQASCASLGTSTRSSTSRLYKAPTPAPRRKARKHTNPSPAPASAGSGILSEAESGIEDKAIPGQGCDPSRASQRLASVLQEKNKRMKSSSCKREKAPKPSTPRRPAKDTGHTKKVGVSESSPVRPRTPSPASVHSDPQVSANTPNLPSCRPPVDIQAAMAILRDLRQQIQVGLELARDRHPWRGLELRNLRGRRRQGPWSSPDVRGSFTKSPRATTGGIPTSERAGSLPTGQCWSTVARRESYPQRAWAAHGRDLSFQRPGSPTERLNSFPQRPWSVLARQASGLQRAWAAHGQDRSFQRPGSPHERLGPFPQRPWSASAGQASGPQRAWATCEGLEAPTRRPWNSLERLSPPTWRPWSTSFTQEASPLCRARGSLLPSSGAKLAWPRPSQGAVWNTPGKEKEGRPPPPCPKPRGPLGPPHSSESLREFMRQKTVAWRRQALEEKASAMRALELRNQRLQDIYRKQREAVLCKAVPVVSQTTPGIVTFVPHSAQSRGLEASESPGSPVLEWSKVTSGMVLGDQEAPGSFCLCLNRALNPAETRKSRGPRAGWEGAPLLMSARSSQGPLKLQDLTTPCPRPGLCIYLDPEESERLGMAGPLHFRYKEARLQALETMANILKQRIDILTDKLRRSEAVDTLGDAVLDPHPWSSSTPACPGALVANVGGGAPWDWTSTQARPLLSTTSFPDGETPSWSPGWEQQQQDVSPRGHHASRPRGFVEDGRLDLGKKLARNMAPFQALSPLAGSSRGAPAMPDPCCGSQRLEEMRSARGVGLVTPWTTRSCGLLSDIQQKSLSFLESLKLDQQKQEQALALLRRQAELEVWETQKALEELLFKHRLEQRLMEKHSTQARPEVALELERPQVHVDLELMTSQSTMTARPSSHLGGDAATVASPSPKRGQKTQGDESADAEPVQEGRPGQTPSQLPPARLYSWDVPILQWSRTGARSVVPGAFIRFTLQMLEQNMREEELRAQHQAALLSLREKALEEKMRAELAWLEHQRGYLGSTGSYAALVALAEKQHQALSNLEREQREIRYLRNTHLFSHQERKLLLQHQKNILALQMSTALLQQELQAQSRLPQNSSLEVKATWAEGAETSQQPGGPAQGSSCPPSPTTPHRSGIPASHRPWRSPEKPQVPHLLTEQQDSTAPQVALAGDGHLQPPRLAWGEDAPSASCWPDVGDRLGESRGLTGQEPEEQPHVPLPGLQQAASLGMGQPLDPAFPTQAGEAEGSFSAAQLQFQLVKEPPPGDPQTNPSPWSAEEETALMESHAPSSWDRSQHSPGAGSPRGPCEASVSRGLALYPLQAEGVAEGSRSPVGSESGLDFASSPVGEPHAMESWSREQRVETCWQEDPLGPFSWQEASQLTASPAAAAAEAVAPPAQPEGSPLAQISDPLDLSSESEAAPRTCSGSSARSPTSPSGSSLSCPSLQEFQKASAILIQLSESSVSLSDWEAGDTRDADFGTSASEGGDFGRGRETGPLQVLAGHPEEPWGVDPSPSADRKPLEASPEPDPRSPQAPPGDPSGLAAPRAESQAPRFVGSRAPPALEEVCPPVAGGVLPEVLSPTDEVLSYGSATLPPSTHRDTCLPPLPPNVLAEREADPAHPHSEGFPSLPEDTWSPWGALGAPGEDASILTGELPSLSEEGLPAALSLGPQESGLCLGVAGQGRNCGDELGESSSIGGHQAMGGQWAEPVGWLGSPLCGGAGDTPVGLPRLSVQPPTLSSVGCVTGESLPTLLAAGDTGLYGSRLGHPAPTLGSGPCTDTPGMERAEVVDLVSTQLTRRILCDSLAVLSEPAPPGSLGTEEPAGASRVTQSHTAATGQSWGRRDS</sequence>
<keyword evidence="1" id="KW-1185">Reference proteome</keyword>
<organism evidence="1 2">
    <name type="scientific">Camelus bactrianus</name>
    <name type="common">Bactrian camel</name>
    <dbReference type="NCBI Taxonomy" id="9837"/>
    <lineage>
        <taxon>Eukaryota</taxon>
        <taxon>Metazoa</taxon>
        <taxon>Chordata</taxon>
        <taxon>Craniata</taxon>
        <taxon>Vertebrata</taxon>
        <taxon>Euteleostomi</taxon>
        <taxon>Mammalia</taxon>
        <taxon>Eutheria</taxon>
        <taxon>Laurasiatheria</taxon>
        <taxon>Artiodactyla</taxon>
        <taxon>Tylopoda</taxon>
        <taxon>Camelidae</taxon>
        <taxon>Camelus</taxon>
    </lineage>
</organism>
<name>A0AC58Q8K9_CAMBA</name>
<accession>A0AC58Q8K9</accession>
<dbReference type="RefSeq" id="XP_074218617.1">
    <property type="nucleotide sequence ID" value="XM_074362516.1"/>
</dbReference>
<evidence type="ECO:0000313" key="1">
    <source>
        <dbReference type="Proteomes" id="UP001732780"/>
    </source>
</evidence>
<protein>
    <submittedName>
        <fullName evidence="2">Coiled-coil domain-containing protein 187 isoform X1</fullName>
    </submittedName>
</protein>